<reference evidence="3" key="2">
    <citation type="submission" date="2021-01" db="EMBL/GenBank/DDBJ databases">
        <authorList>
            <person name="Kang M."/>
        </authorList>
    </citation>
    <scope>NUCLEOTIDE SEQUENCE</scope>
    <source>
        <strain evidence="3">KACC 17527</strain>
    </source>
</reference>
<keyword evidence="4" id="KW-1185">Reference proteome</keyword>
<evidence type="ECO:0000313" key="4">
    <source>
        <dbReference type="Proteomes" id="UP000630528"/>
    </source>
</evidence>
<dbReference type="SUPFAM" id="SSF48317">
    <property type="entry name" value="Acid phosphatase/Vanadium-dependent haloperoxidase"/>
    <property type="match status" value="1"/>
</dbReference>
<reference evidence="3" key="1">
    <citation type="journal article" date="2012" name="J. Microbiol. Biotechnol.">
        <title>Ramlibacter ginsenosidimutans sp. nov., with ginsenoside-converting activity.</title>
        <authorList>
            <person name="Wang L."/>
            <person name="An D.S."/>
            <person name="Kim S.G."/>
            <person name="Jin F.X."/>
            <person name="Kim S.C."/>
            <person name="Lee S.T."/>
            <person name="Im W.T."/>
        </authorList>
    </citation>
    <scope>NUCLEOTIDE SEQUENCE</scope>
    <source>
        <strain evidence="3">KACC 17527</strain>
    </source>
</reference>
<accession>A0A934TRZ6</accession>
<evidence type="ECO:0000256" key="1">
    <source>
        <dbReference type="SAM" id="Phobius"/>
    </source>
</evidence>
<dbReference type="PANTHER" id="PTHR14969:SF13">
    <property type="entry name" value="AT30094P"/>
    <property type="match status" value="1"/>
</dbReference>
<feature type="transmembrane region" description="Helical" evidence="1">
    <location>
        <begin position="166"/>
        <end position="190"/>
    </location>
</feature>
<dbReference type="PANTHER" id="PTHR14969">
    <property type="entry name" value="SPHINGOSINE-1-PHOSPHATE PHOSPHOHYDROLASE"/>
    <property type="match status" value="1"/>
</dbReference>
<feature type="transmembrane region" description="Helical" evidence="1">
    <location>
        <begin position="102"/>
        <end position="119"/>
    </location>
</feature>
<feature type="transmembrane region" description="Helical" evidence="1">
    <location>
        <begin position="66"/>
        <end position="90"/>
    </location>
</feature>
<protein>
    <submittedName>
        <fullName evidence="3">Phosphatase PAP2 family protein</fullName>
    </submittedName>
</protein>
<keyword evidence="1" id="KW-0812">Transmembrane</keyword>
<comment type="caution">
    <text evidence="3">The sequence shown here is derived from an EMBL/GenBank/DDBJ whole genome shotgun (WGS) entry which is preliminary data.</text>
</comment>
<proteinExistence type="predicted"/>
<keyword evidence="1" id="KW-1133">Transmembrane helix</keyword>
<gene>
    <name evidence="3" type="ORF">JJB11_09065</name>
</gene>
<feature type="domain" description="Phosphatidic acid phosphatase type 2/haloperoxidase" evidence="2">
    <location>
        <begin position="99"/>
        <end position="211"/>
    </location>
</feature>
<dbReference type="Gene3D" id="1.20.144.10">
    <property type="entry name" value="Phosphatidic acid phosphatase type 2/haloperoxidase"/>
    <property type="match status" value="2"/>
</dbReference>
<organism evidence="3 4">
    <name type="scientific">Ramlibacter ginsenosidimutans</name>
    <dbReference type="NCBI Taxonomy" id="502333"/>
    <lineage>
        <taxon>Bacteria</taxon>
        <taxon>Pseudomonadati</taxon>
        <taxon>Pseudomonadota</taxon>
        <taxon>Betaproteobacteria</taxon>
        <taxon>Burkholderiales</taxon>
        <taxon>Comamonadaceae</taxon>
        <taxon>Ramlibacter</taxon>
    </lineage>
</organism>
<evidence type="ECO:0000259" key="2">
    <source>
        <dbReference type="SMART" id="SM00014"/>
    </source>
</evidence>
<keyword evidence="1" id="KW-0472">Membrane</keyword>
<sequence length="217" mass="23317">MAASDPATPALRPARGSPLLWAVALLCLLLLATLAGQVLLHGRVPGWDDAVSLHYAQHRAPALTSFMLWVSRLHQTVVVLAVTAVLALAIGLRFSRSAVRPLLIVPAGMLLNVVLKNLVQRPRPHWDHALVSLPTWSFPSGHALAATVFYGTVCALVFAHTRSRGWRALAVLLVVVMVPLVCFSRVYLGAHYPSDVVAGVAEGTLCVLLGLGLLRQR</sequence>
<feature type="transmembrane region" description="Helical" evidence="1">
    <location>
        <begin position="139"/>
        <end position="159"/>
    </location>
</feature>
<dbReference type="InterPro" id="IPR036938">
    <property type="entry name" value="PAP2/HPO_sf"/>
</dbReference>
<dbReference type="RefSeq" id="WP_201168724.1">
    <property type="nucleotide sequence ID" value="NZ_JAEPWM010000002.1"/>
</dbReference>
<evidence type="ECO:0000313" key="3">
    <source>
        <dbReference type="EMBL" id="MBK6006238.1"/>
    </source>
</evidence>
<dbReference type="CDD" id="cd03392">
    <property type="entry name" value="PAP2_like_2"/>
    <property type="match status" value="1"/>
</dbReference>
<dbReference type="SMART" id="SM00014">
    <property type="entry name" value="acidPPc"/>
    <property type="match status" value="1"/>
</dbReference>
<dbReference type="Proteomes" id="UP000630528">
    <property type="component" value="Unassembled WGS sequence"/>
</dbReference>
<dbReference type="InterPro" id="IPR000326">
    <property type="entry name" value="PAP2/HPO"/>
</dbReference>
<feature type="transmembrane region" description="Helical" evidence="1">
    <location>
        <begin position="196"/>
        <end position="214"/>
    </location>
</feature>
<dbReference type="AlphaFoldDB" id="A0A934TRZ6"/>
<name>A0A934TRZ6_9BURK</name>
<dbReference type="EMBL" id="JAEPWM010000002">
    <property type="protein sequence ID" value="MBK6006238.1"/>
    <property type="molecule type" value="Genomic_DNA"/>
</dbReference>
<dbReference type="Pfam" id="PF01569">
    <property type="entry name" value="PAP2"/>
    <property type="match status" value="1"/>
</dbReference>